<keyword evidence="7" id="KW-1185">Reference proteome</keyword>
<keyword evidence="3 5" id="KW-1133">Transmembrane helix</keyword>
<evidence type="ECO:0000256" key="3">
    <source>
        <dbReference type="ARBA" id="ARBA00022989"/>
    </source>
</evidence>
<proteinExistence type="predicted"/>
<dbReference type="EMBL" id="FOJI01000002">
    <property type="protein sequence ID" value="SEV96171.1"/>
    <property type="molecule type" value="Genomic_DNA"/>
</dbReference>
<sequence length="213" mass="23174">MNHILFTIFEAVLIAIALSTDAFIASFAYGSNKIKIPFSSMQVISLICTGILGISLLLGTFLKPYLPGDLLKIGAFSILFILGIIKLMDNIINSIIHKHAIIDKQIKFSFLNINFILNIYADPKEADLDESKTLSPKEALSLAVALSLDSLAAGFGVALGNVNIFAIILCSLIFSMLSIKSGAFIGNKISEKVPFQLSWLSGFLLIFLAFLRL</sequence>
<dbReference type="RefSeq" id="WP_092450897.1">
    <property type="nucleotide sequence ID" value="NZ_FOJI01000002.1"/>
</dbReference>
<dbReference type="InterPro" id="IPR003810">
    <property type="entry name" value="Mntp/YtaF"/>
</dbReference>
<dbReference type="PANTHER" id="PTHR35529:SF2">
    <property type="entry name" value="SPORULATION PROTEIN YTAF-RELATED"/>
    <property type="match status" value="1"/>
</dbReference>
<feature type="transmembrane region" description="Helical" evidence="5">
    <location>
        <begin position="41"/>
        <end position="58"/>
    </location>
</feature>
<feature type="transmembrane region" description="Helical" evidence="5">
    <location>
        <begin position="164"/>
        <end position="186"/>
    </location>
</feature>
<keyword evidence="4 5" id="KW-0472">Membrane</keyword>
<dbReference type="PANTHER" id="PTHR35529">
    <property type="entry name" value="MANGANESE EFFLUX PUMP MNTP-RELATED"/>
    <property type="match status" value="1"/>
</dbReference>
<keyword evidence="1" id="KW-1003">Cell membrane</keyword>
<evidence type="ECO:0000313" key="6">
    <source>
        <dbReference type="EMBL" id="SEV96171.1"/>
    </source>
</evidence>
<dbReference type="STRING" id="99656.SAMN05421659_102384"/>
<gene>
    <name evidence="6" type="ORF">SAMN05421659_102384</name>
</gene>
<dbReference type="NCBIfam" id="TIGR02840">
    <property type="entry name" value="spore_YtaF"/>
    <property type="match status" value="1"/>
</dbReference>
<keyword evidence="2 5" id="KW-0812">Transmembrane</keyword>
<evidence type="ECO:0000256" key="2">
    <source>
        <dbReference type="ARBA" id="ARBA00022692"/>
    </source>
</evidence>
<dbReference type="OrthoDB" id="1650809at2"/>
<dbReference type="AlphaFoldDB" id="A0A1I0N580"/>
<accession>A0A1I0N580</accession>
<reference evidence="6 7" key="1">
    <citation type="submission" date="2016-10" db="EMBL/GenBank/DDBJ databases">
        <authorList>
            <person name="de Groot N.N."/>
        </authorList>
    </citation>
    <scope>NUCLEOTIDE SEQUENCE [LARGE SCALE GENOMIC DNA]</scope>
    <source>
        <strain evidence="6 7">DSM 9179</strain>
    </source>
</reference>
<dbReference type="Pfam" id="PF02659">
    <property type="entry name" value="Mntp"/>
    <property type="match status" value="1"/>
</dbReference>
<feature type="transmembrane region" description="Helical" evidence="5">
    <location>
        <begin position="70"/>
        <end position="88"/>
    </location>
</feature>
<name>A0A1I0N580_9FIRM</name>
<evidence type="ECO:0000256" key="4">
    <source>
        <dbReference type="ARBA" id="ARBA00023136"/>
    </source>
</evidence>
<feature type="transmembrane region" description="Helical" evidence="5">
    <location>
        <begin position="193"/>
        <end position="211"/>
    </location>
</feature>
<evidence type="ECO:0000313" key="7">
    <source>
        <dbReference type="Proteomes" id="UP000199701"/>
    </source>
</evidence>
<organism evidence="6 7">
    <name type="scientific">[Clostridium] fimetarium</name>
    <dbReference type="NCBI Taxonomy" id="99656"/>
    <lineage>
        <taxon>Bacteria</taxon>
        <taxon>Bacillati</taxon>
        <taxon>Bacillota</taxon>
        <taxon>Clostridia</taxon>
        <taxon>Lachnospirales</taxon>
        <taxon>Lachnospiraceae</taxon>
    </lineage>
</organism>
<dbReference type="Proteomes" id="UP000199701">
    <property type="component" value="Unassembled WGS sequence"/>
</dbReference>
<evidence type="ECO:0000256" key="5">
    <source>
        <dbReference type="SAM" id="Phobius"/>
    </source>
</evidence>
<feature type="transmembrane region" description="Helical" evidence="5">
    <location>
        <begin position="6"/>
        <end position="29"/>
    </location>
</feature>
<dbReference type="InterPro" id="IPR014205">
    <property type="entry name" value="Spore_YtaF"/>
</dbReference>
<evidence type="ECO:0000256" key="1">
    <source>
        <dbReference type="ARBA" id="ARBA00022475"/>
    </source>
</evidence>
<protein>
    <submittedName>
        <fullName evidence="6">Putative sporulation protein YtaF</fullName>
    </submittedName>
</protein>